<reference evidence="3 4" key="1">
    <citation type="journal article" date="2016" name="Nat. Commun.">
        <title>Thousands of microbial genomes shed light on interconnected biogeochemical processes in an aquifer system.</title>
        <authorList>
            <person name="Anantharaman K."/>
            <person name="Brown C.T."/>
            <person name="Hug L.A."/>
            <person name="Sharon I."/>
            <person name="Castelle C.J."/>
            <person name="Probst A.J."/>
            <person name="Thomas B.C."/>
            <person name="Singh A."/>
            <person name="Wilkins M.J."/>
            <person name="Karaoz U."/>
            <person name="Brodie E.L."/>
            <person name="Williams K.H."/>
            <person name="Hubbard S.S."/>
            <person name="Banfield J.F."/>
        </authorList>
    </citation>
    <scope>NUCLEOTIDE SEQUENCE [LARGE SCALE GENOMIC DNA]</scope>
</reference>
<evidence type="ECO:0000256" key="2">
    <source>
        <dbReference type="SAM" id="Phobius"/>
    </source>
</evidence>
<feature type="compositionally biased region" description="Pro residues" evidence="1">
    <location>
        <begin position="60"/>
        <end position="70"/>
    </location>
</feature>
<feature type="region of interest" description="Disordered" evidence="1">
    <location>
        <begin position="41"/>
        <end position="73"/>
    </location>
</feature>
<name>A0A1F5GJZ3_9BACT</name>
<evidence type="ECO:0000313" key="3">
    <source>
        <dbReference type="EMBL" id="OGD92191.1"/>
    </source>
</evidence>
<gene>
    <name evidence="3" type="ORF">A3D07_00520</name>
</gene>
<keyword evidence="2" id="KW-1133">Transmembrane helix</keyword>
<accession>A0A1F5GJZ3</accession>
<dbReference type="STRING" id="1797716.A3D07_00520"/>
<dbReference type="AlphaFoldDB" id="A0A1F5GJZ3"/>
<evidence type="ECO:0000313" key="4">
    <source>
        <dbReference type="Proteomes" id="UP000177124"/>
    </source>
</evidence>
<keyword evidence="2" id="KW-0472">Membrane</keyword>
<proteinExistence type="predicted"/>
<protein>
    <recommendedName>
        <fullName evidence="5">PsbP C-terminal domain-containing protein</fullName>
    </recommendedName>
</protein>
<evidence type="ECO:0008006" key="5">
    <source>
        <dbReference type="Google" id="ProtNLM"/>
    </source>
</evidence>
<comment type="caution">
    <text evidence="3">The sequence shown here is derived from an EMBL/GenBank/DDBJ whole genome shotgun (WGS) entry which is preliminary data.</text>
</comment>
<sequence>MRNLLPGIIPLIILIIAGIVIAGAGGTYIVRKQFVKKGQSGKAALDEKKISEQLKNPVPLESPSPEPTPQLAPVQYNYEPEKTSGDQTQQPGFTINPPSGWNQENFATSEAAFFSPDKDKEDAEPPLVYTQPANIQINLEEIPADATLVDAEESIIEYVQARTKSYQVIAKGETTFANQTGRFYEFTADTEYSVEHVIIYFTIKNNYLVQASGHALDSAWSNRVGVLKASIGSFRFTD</sequence>
<evidence type="ECO:0000256" key="1">
    <source>
        <dbReference type="SAM" id="MobiDB-lite"/>
    </source>
</evidence>
<feature type="transmembrane region" description="Helical" evidence="2">
    <location>
        <begin position="6"/>
        <end position="30"/>
    </location>
</feature>
<dbReference type="Proteomes" id="UP000177124">
    <property type="component" value="Unassembled WGS sequence"/>
</dbReference>
<organism evidence="3 4">
    <name type="scientific">Candidatus Curtissbacteria bacterium RIFCSPHIGHO2_02_FULL_42_15</name>
    <dbReference type="NCBI Taxonomy" id="1797716"/>
    <lineage>
        <taxon>Bacteria</taxon>
        <taxon>Candidatus Curtissiibacteriota</taxon>
    </lineage>
</organism>
<dbReference type="Gene3D" id="3.40.1000.10">
    <property type="entry name" value="Mog1/PsbP, alpha/beta/alpha sandwich"/>
    <property type="match status" value="1"/>
</dbReference>
<dbReference type="EMBL" id="MFBF01000003">
    <property type="protein sequence ID" value="OGD92191.1"/>
    <property type="molecule type" value="Genomic_DNA"/>
</dbReference>
<keyword evidence="2" id="KW-0812">Transmembrane</keyword>